<keyword evidence="3" id="KW-1185">Reference proteome</keyword>
<dbReference type="EMBL" id="MUMY01000027">
    <property type="protein sequence ID" value="ONM46288.1"/>
    <property type="molecule type" value="Genomic_DNA"/>
</dbReference>
<dbReference type="AlphaFoldDB" id="A0A1W0AT09"/>
<evidence type="ECO:0000256" key="1">
    <source>
        <dbReference type="SAM" id="MobiDB-lite"/>
    </source>
</evidence>
<evidence type="ECO:0000313" key="2">
    <source>
        <dbReference type="EMBL" id="ONM46288.1"/>
    </source>
</evidence>
<protein>
    <submittedName>
        <fullName evidence="2">Uncharacterized protein</fullName>
    </submittedName>
</protein>
<accession>A0A1W0AT09</accession>
<evidence type="ECO:0000313" key="3">
    <source>
        <dbReference type="Proteomes" id="UP000188836"/>
    </source>
</evidence>
<organism evidence="2 3">
    <name type="scientific">Nocardia donostiensis</name>
    <dbReference type="NCBI Taxonomy" id="1538463"/>
    <lineage>
        <taxon>Bacteria</taxon>
        <taxon>Bacillati</taxon>
        <taxon>Actinomycetota</taxon>
        <taxon>Actinomycetes</taxon>
        <taxon>Mycobacteriales</taxon>
        <taxon>Nocardiaceae</taxon>
        <taxon>Nocardia</taxon>
    </lineage>
</organism>
<feature type="region of interest" description="Disordered" evidence="1">
    <location>
        <begin position="69"/>
        <end position="90"/>
    </location>
</feature>
<dbReference type="Proteomes" id="UP000188836">
    <property type="component" value="Unassembled WGS sequence"/>
</dbReference>
<feature type="compositionally biased region" description="Basic and acidic residues" evidence="1">
    <location>
        <begin position="74"/>
        <end position="90"/>
    </location>
</feature>
<name>A0A1W0AT09_9NOCA</name>
<proteinExistence type="predicted"/>
<gene>
    <name evidence="2" type="ORF">B0T46_23660</name>
</gene>
<sequence length="505" mass="55679">MHSAAEIPIQWVSDAATSLDIPQPVGWDPSGSAAGWRDTHMEIDEALSRLYEYSDVAIQSTDHLAGQVRRKAKKLDEERRAKKQDVDETKPQIVPVPAAEHGSRMNVMPWELLHLLGRATVLSGHGSSRALAQHWSCLKYITTLQSNADGRMELSPDGRDPRFHRRSVQAEDLGIAFALAAALRIAGERHPGYRFEIADADVALEAGWALRGTQVKSKPHTRLRPDYFLIGLADNAAPRVITVECKGSHGPQEAQHRQLAKAAAQVHAVVIGDPEHGDTSPPGLMMSTALADRGGIQMRILDPPGDGVLVLPDDGHRGILLNEPIEEYHEFPGIPIRSDDAEHDARPGFYIAADRTDWFARVLSRTATAGLLAFVGDRRGAGNLLTPRQRTRLGSDQDRGVGYVTFDTEIELAGIRLVGTDHVFRLASQRMEAFAGIPYELYELLHEQPDLRAYHDALPSLQVLWHQRQDAIGNDWGGVIFMDTSGAAMGLRKLDLTSSRRSQLR</sequence>
<comment type="caution">
    <text evidence="2">The sequence shown here is derived from an EMBL/GenBank/DDBJ whole genome shotgun (WGS) entry which is preliminary data.</text>
</comment>
<reference evidence="2 3" key="1">
    <citation type="journal article" date="2016" name="Antonie Van Leeuwenhoek">
        <title>Nocardia donostiensis sp. nov., isolated from human respiratory specimens.</title>
        <authorList>
            <person name="Ercibengoa M."/>
            <person name="Bell M."/>
            <person name="Marimon J.M."/>
            <person name="Humrighouse B."/>
            <person name="Klenk H.P."/>
            <person name="Potter G."/>
            <person name="Perez-Trallero E."/>
        </authorList>
    </citation>
    <scope>NUCLEOTIDE SEQUENCE [LARGE SCALE GENOMIC DNA]</scope>
    <source>
        <strain evidence="2 3">X1655</strain>
    </source>
</reference>